<evidence type="ECO:0000256" key="6">
    <source>
        <dbReference type="ARBA" id="ARBA00022656"/>
    </source>
</evidence>
<dbReference type="PROSITE" id="PS50088">
    <property type="entry name" value="ANK_REPEAT"/>
    <property type="match status" value="1"/>
</dbReference>
<dbReference type="GO" id="GO:0044231">
    <property type="term" value="C:host cell presynaptic membrane"/>
    <property type="evidence" value="ECO:0007669"/>
    <property type="project" value="UniProtKB-KW"/>
</dbReference>
<evidence type="ECO:0000256" key="7">
    <source>
        <dbReference type="ARBA" id="ARBA00022699"/>
    </source>
</evidence>
<dbReference type="Proteomes" id="UP000807504">
    <property type="component" value="Unassembled WGS sequence"/>
</dbReference>
<organism evidence="13 14">
    <name type="scientific">Argiope bruennichi</name>
    <name type="common">Wasp spider</name>
    <name type="synonym">Aranea bruennichi</name>
    <dbReference type="NCBI Taxonomy" id="94029"/>
    <lineage>
        <taxon>Eukaryota</taxon>
        <taxon>Metazoa</taxon>
        <taxon>Ecdysozoa</taxon>
        <taxon>Arthropoda</taxon>
        <taxon>Chelicerata</taxon>
        <taxon>Arachnida</taxon>
        <taxon>Araneae</taxon>
        <taxon>Araneomorphae</taxon>
        <taxon>Entelegynae</taxon>
        <taxon>Araneoidea</taxon>
        <taxon>Araneidae</taxon>
        <taxon>Argiope</taxon>
    </lineage>
</organism>
<name>A0A8T0FNB5_ARGBR</name>
<dbReference type="EMBL" id="JABXBU010000003">
    <property type="protein sequence ID" value="KAF8792561.1"/>
    <property type="molecule type" value="Genomic_DNA"/>
</dbReference>
<keyword evidence="9" id="KW-0638">Presynaptic neurotoxin</keyword>
<proteinExistence type="predicted"/>
<dbReference type="Pfam" id="PF13857">
    <property type="entry name" value="Ank_5"/>
    <property type="match status" value="1"/>
</dbReference>
<evidence type="ECO:0000256" key="4">
    <source>
        <dbReference type="ARBA" id="ARBA00022525"/>
    </source>
</evidence>
<evidence type="ECO:0000313" key="13">
    <source>
        <dbReference type="EMBL" id="KAF8792561.1"/>
    </source>
</evidence>
<reference evidence="13" key="1">
    <citation type="journal article" date="2020" name="bioRxiv">
        <title>Chromosome-level reference genome of the European wasp spider Argiope bruennichi: a resource for studies on range expansion and evolutionary adaptation.</title>
        <authorList>
            <person name="Sheffer M.M."/>
            <person name="Hoppe A."/>
            <person name="Krehenwinkel H."/>
            <person name="Uhl G."/>
            <person name="Kuss A.W."/>
            <person name="Jensen L."/>
            <person name="Jensen C."/>
            <person name="Gillespie R.G."/>
            <person name="Hoff K.J."/>
            <person name="Prost S."/>
        </authorList>
    </citation>
    <scope>NUCLEOTIDE SEQUENCE</scope>
</reference>
<comment type="caution">
    <text evidence="13">The sequence shown here is derived from an EMBL/GenBank/DDBJ whole genome shotgun (WGS) entry which is preliminary data.</text>
</comment>
<evidence type="ECO:0000256" key="10">
    <source>
        <dbReference type="ARBA" id="ARBA00023043"/>
    </source>
</evidence>
<keyword evidence="4" id="KW-0964">Secreted</keyword>
<comment type="subcellular location">
    <subcellularLocation>
        <location evidence="2">Secreted</location>
    </subcellularLocation>
    <subcellularLocation>
        <location evidence="1">Target cell membrane</location>
    </subcellularLocation>
</comment>
<dbReference type="GO" id="GO:0090729">
    <property type="term" value="F:toxin activity"/>
    <property type="evidence" value="ECO:0007669"/>
    <property type="project" value="UniProtKB-KW"/>
</dbReference>
<keyword evidence="11" id="KW-1053">Target membrane</keyword>
<keyword evidence="10 12" id="KW-0040">ANK repeat</keyword>
<keyword evidence="5" id="KW-1052">Target cell membrane</keyword>
<evidence type="ECO:0000256" key="9">
    <source>
        <dbReference type="ARBA" id="ARBA00023028"/>
    </source>
</evidence>
<evidence type="ECO:0000256" key="12">
    <source>
        <dbReference type="PROSITE-ProRule" id="PRU00023"/>
    </source>
</evidence>
<reference evidence="13" key="2">
    <citation type="submission" date="2020-06" db="EMBL/GenBank/DDBJ databases">
        <authorList>
            <person name="Sheffer M."/>
        </authorList>
    </citation>
    <scope>NUCLEOTIDE SEQUENCE</scope>
</reference>
<keyword evidence="8" id="KW-0677">Repeat</keyword>
<keyword evidence="3" id="KW-0268">Exocytosis</keyword>
<dbReference type="GO" id="GO:0005576">
    <property type="term" value="C:extracellular region"/>
    <property type="evidence" value="ECO:0007669"/>
    <property type="project" value="UniProtKB-SubCell"/>
</dbReference>
<evidence type="ECO:0000256" key="8">
    <source>
        <dbReference type="ARBA" id="ARBA00022737"/>
    </source>
</evidence>
<evidence type="ECO:0000256" key="11">
    <source>
        <dbReference type="ARBA" id="ARBA00023298"/>
    </source>
</evidence>
<evidence type="ECO:0000256" key="2">
    <source>
        <dbReference type="ARBA" id="ARBA00004613"/>
    </source>
</evidence>
<dbReference type="InterPro" id="IPR036770">
    <property type="entry name" value="Ankyrin_rpt-contain_sf"/>
</dbReference>
<evidence type="ECO:0000256" key="1">
    <source>
        <dbReference type="ARBA" id="ARBA00004175"/>
    </source>
</evidence>
<protein>
    <submittedName>
        <fullName evidence="13">Caseinolytic peptidase B protein like protein</fullName>
    </submittedName>
</protein>
<keyword evidence="6" id="KW-0800">Toxin</keyword>
<keyword evidence="11" id="KW-0472">Membrane</keyword>
<dbReference type="PANTHER" id="PTHR24171">
    <property type="entry name" value="ANKYRIN REPEAT DOMAIN-CONTAINING PROTEIN 39-RELATED"/>
    <property type="match status" value="1"/>
</dbReference>
<sequence length="102" mass="11976">MWEVGEKEQENFRITIFWSAREEEFNERLNTRATFQTVTALHYAVLADEPQIVEVLLKNGANPTIRNDMGHTPIDYAKENSRISKLLQTYTSKIMIERRVTM</sequence>
<keyword evidence="7" id="KW-0528">Neurotoxin</keyword>
<evidence type="ECO:0000256" key="3">
    <source>
        <dbReference type="ARBA" id="ARBA00022483"/>
    </source>
</evidence>
<dbReference type="GO" id="GO:0006887">
    <property type="term" value="P:exocytosis"/>
    <property type="evidence" value="ECO:0007669"/>
    <property type="project" value="UniProtKB-KW"/>
</dbReference>
<feature type="repeat" description="ANK" evidence="12">
    <location>
        <begin position="36"/>
        <end position="68"/>
    </location>
</feature>
<accession>A0A8T0FNB5</accession>
<dbReference type="InterPro" id="IPR002110">
    <property type="entry name" value="Ankyrin_rpt"/>
</dbReference>
<dbReference type="SUPFAM" id="SSF48403">
    <property type="entry name" value="Ankyrin repeat"/>
    <property type="match status" value="1"/>
</dbReference>
<evidence type="ECO:0000256" key="5">
    <source>
        <dbReference type="ARBA" id="ARBA00022537"/>
    </source>
</evidence>
<dbReference type="Gene3D" id="1.25.40.20">
    <property type="entry name" value="Ankyrin repeat-containing domain"/>
    <property type="match status" value="1"/>
</dbReference>
<gene>
    <name evidence="13" type="ORF">HNY73_004141</name>
</gene>
<dbReference type="GO" id="GO:0044218">
    <property type="term" value="C:other organism cell membrane"/>
    <property type="evidence" value="ECO:0007669"/>
    <property type="project" value="UniProtKB-KW"/>
</dbReference>
<evidence type="ECO:0000313" key="14">
    <source>
        <dbReference type="Proteomes" id="UP000807504"/>
    </source>
</evidence>
<dbReference type="AlphaFoldDB" id="A0A8T0FNB5"/>
<dbReference type="PROSITE" id="PS50297">
    <property type="entry name" value="ANK_REP_REGION"/>
    <property type="match status" value="1"/>
</dbReference>
<keyword evidence="14" id="KW-1185">Reference proteome</keyword>